<dbReference type="GO" id="GO:0008483">
    <property type="term" value="F:transaminase activity"/>
    <property type="evidence" value="ECO:0007669"/>
    <property type="project" value="UniProtKB-KW"/>
</dbReference>
<dbReference type="Proteomes" id="UP000501168">
    <property type="component" value="Chromosome"/>
</dbReference>
<accession>A0A6G9ICC7</accession>
<keyword evidence="8" id="KW-1185">Reference proteome</keyword>
<dbReference type="AlphaFoldDB" id="A0A6G9ICC7"/>
<dbReference type="InterPro" id="IPR015421">
    <property type="entry name" value="PyrdxlP-dep_Trfase_major"/>
</dbReference>
<dbReference type="PANTHER" id="PTHR43525:SF1">
    <property type="entry name" value="PROTEIN MALY"/>
    <property type="match status" value="1"/>
</dbReference>
<dbReference type="Gene3D" id="3.90.1150.10">
    <property type="entry name" value="Aspartate Aminotransferase, domain 1"/>
    <property type="match status" value="1"/>
</dbReference>
<dbReference type="EMBL" id="CP050253">
    <property type="protein sequence ID" value="QIQ21240.1"/>
    <property type="molecule type" value="Genomic_DNA"/>
</dbReference>
<protein>
    <recommendedName>
        <fullName evidence="2">cysteine-S-conjugate beta-lyase</fullName>
        <ecNumber evidence="2">4.4.1.13</ecNumber>
    </recommendedName>
</protein>
<dbReference type="InterPro" id="IPR015424">
    <property type="entry name" value="PyrdxlP-dep_Trfase"/>
</dbReference>
<feature type="domain" description="Aminotransferase class I/classII large" evidence="6">
    <location>
        <begin position="47"/>
        <end position="378"/>
    </location>
</feature>
<evidence type="ECO:0000256" key="4">
    <source>
        <dbReference type="ARBA" id="ARBA00023239"/>
    </source>
</evidence>
<gene>
    <name evidence="7" type="ORF">IPMB12_05815</name>
</gene>
<keyword evidence="4" id="KW-0456">Lyase</keyword>
<dbReference type="InParanoid" id="A0A6G9ICC7"/>
<evidence type="ECO:0000259" key="6">
    <source>
        <dbReference type="Pfam" id="PF00155"/>
    </source>
</evidence>
<comment type="cofactor">
    <cofactor evidence="1">
        <name>pyridoxal 5'-phosphate</name>
        <dbReference type="ChEBI" id="CHEBI:597326"/>
    </cofactor>
</comment>
<comment type="similarity">
    <text evidence="5">Belongs to the class-II pyridoxal-phosphate-dependent aminotransferase family. MalY/PatB cystathionine beta-lyase subfamily.</text>
</comment>
<reference evidence="7 8" key="1">
    <citation type="submission" date="2020-03" db="EMBL/GenBank/DDBJ databases">
        <title>Complete genome sequence of Orbus sp. IPMB12 (BCRC 80908).</title>
        <authorList>
            <person name="Lo W.-S."/>
            <person name="Chang T.-H."/>
            <person name="Kuo C.-H."/>
        </authorList>
    </citation>
    <scope>NUCLEOTIDE SEQUENCE [LARGE SCALE GENOMIC DNA]</scope>
    <source>
        <strain evidence="7 8">IPMB12</strain>
    </source>
</reference>
<dbReference type="GO" id="GO:0047804">
    <property type="term" value="F:cysteine-S-conjugate beta-lyase activity"/>
    <property type="evidence" value="ECO:0007669"/>
    <property type="project" value="UniProtKB-EC"/>
</dbReference>
<dbReference type="InterPro" id="IPR051798">
    <property type="entry name" value="Class-II_PLP-Dep_Aminotrans"/>
</dbReference>
<keyword evidence="7" id="KW-0032">Aminotransferase</keyword>
<dbReference type="Gene3D" id="3.40.640.10">
    <property type="entry name" value="Type I PLP-dependent aspartate aminotransferase-like (Major domain)"/>
    <property type="match status" value="1"/>
</dbReference>
<dbReference type="NCBIfam" id="TIGR04350">
    <property type="entry name" value="C_S_lyase_PatB"/>
    <property type="match status" value="1"/>
</dbReference>
<sequence length="385" mass="44046">MPESQFEHVISRHGSYSAKWSNDNQYVIALSVADMDIAAPDFIVNSLAEFVQKSIYGYTLLSKDWNTVTAAWFNRHYHWKVNPEHIVFCPRVVQAVSLYIQNYTHSGDKITILSPAYSPISQAVVVNQRTLLESQLIYANNRYQIDFTDLEEKFRQSVCFILISPHNPTGTVWSKQDLIKIAELAEKYQVFIISDDVHADFIFNSEQHQVISALSTYVAQNSFICTSPAKTFNIAGLEVANIVIANDKYRQKFKSCLVSAGIHNPGYFSVPAHLAAYTQGDQWLTQLKTYLAKNRKWVIETCQQHFPQWQVTNSHGTYMLWINYKNMNITEQQLKHWFTELAGVEMSFGSGFGASGDGFFRINIATPRSLLNEAFERLISTFPYK</sequence>
<dbReference type="Pfam" id="PF00155">
    <property type="entry name" value="Aminotran_1_2"/>
    <property type="match status" value="1"/>
</dbReference>
<evidence type="ECO:0000256" key="3">
    <source>
        <dbReference type="ARBA" id="ARBA00022898"/>
    </source>
</evidence>
<dbReference type="KEGG" id="orb:IPMB12_05815"/>
<dbReference type="PANTHER" id="PTHR43525">
    <property type="entry name" value="PROTEIN MALY"/>
    <property type="match status" value="1"/>
</dbReference>
<evidence type="ECO:0000256" key="5">
    <source>
        <dbReference type="ARBA" id="ARBA00037974"/>
    </source>
</evidence>
<dbReference type="CDD" id="cd00609">
    <property type="entry name" value="AAT_like"/>
    <property type="match status" value="1"/>
</dbReference>
<proteinExistence type="inferred from homology"/>
<evidence type="ECO:0000256" key="2">
    <source>
        <dbReference type="ARBA" id="ARBA00012224"/>
    </source>
</evidence>
<name>A0A6G9ICC7_9GAMM</name>
<dbReference type="InterPro" id="IPR004839">
    <property type="entry name" value="Aminotransferase_I/II_large"/>
</dbReference>
<evidence type="ECO:0000313" key="8">
    <source>
        <dbReference type="Proteomes" id="UP000501168"/>
    </source>
</evidence>
<dbReference type="InterPro" id="IPR027619">
    <property type="entry name" value="C-S_lyase_PatB-like"/>
</dbReference>
<evidence type="ECO:0000256" key="1">
    <source>
        <dbReference type="ARBA" id="ARBA00001933"/>
    </source>
</evidence>
<organism evidence="7 8">
    <name type="scientific">Zophobihabitans entericus</name>
    <dbReference type="NCBI Taxonomy" id="1635327"/>
    <lineage>
        <taxon>Bacteria</taxon>
        <taxon>Pseudomonadati</taxon>
        <taxon>Pseudomonadota</taxon>
        <taxon>Gammaproteobacteria</taxon>
        <taxon>Orbales</taxon>
        <taxon>Orbaceae</taxon>
        <taxon>Zophobihabitans</taxon>
    </lineage>
</organism>
<dbReference type="RefSeq" id="WP_166915853.1">
    <property type="nucleotide sequence ID" value="NZ_CP050253.1"/>
</dbReference>
<dbReference type="GO" id="GO:0030170">
    <property type="term" value="F:pyridoxal phosphate binding"/>
    <property type="evidence" value="ECO:0007669"/>
    <property type="project" value="InterPro"/>
</dbReference>
<keyword evidence="3" id="KW-0663">Pyridoxal phosphate</keyword>
<dbReference type="EC" id="4.4.1.13" evidence="2"/>
<dbReference type="SUPFAM" id="SSF53383">
    <property type="entry name" value="PLP-dependent transferases"/>
    <property type="match status" value="1"/>
</dbReference>
<dbReference type="InterPro" id="IPR015422">
    <property type="entry name" value="PyrdxlP-dep_Trfase_small"/>
</dbReference>
<dbReference type="FunCoup" id="A0A6G9ICC7">
    <property type="interactions" value="209"/>
</dbReference>
<evidence type="ECO:0000313" key="7">
    <source>
        <dbReference type="EMBL" id="QIQ21240.1"/>
    </source>
</evidence>
<keyword evidence="7" id="KW-0808">Transferase</keyword>